<proteinExistence type="predicted"/>
<dbReference type="AlphaFoldDB" id="A0A6A6YAL4"/>
<sequence>MPATAKTSDHDRAALLPITASQESIIRGTSSPVAASNCYNVLVGLEVDTIALRTFYALKDRQGGAAPSVVSTIENPVIGVSDGHQTPVNEVIKISDGKPDSNSDKDSEEDLPDADDLLKDEAATDGADKTKAQDIASVDDEETQIQDEAASSEAGPAVLHIEPIAGARTGRARVRRLAESKARAALEVNAMTQGGKAEIFASTAKDKEDKTKKNQANNSTAVVTGLTEKDTPGKLINLMLSNTSRVGTRGRTATKPSAEYTTAPSGEE</sequence>
<evidence type="ECO:0000313" key="4">
    <source>
        <dbReference type="RefSeq" id="XP_033572826.1"/>
    </source>
</evidence>
<feature type="compositionally biased region" description="Basic and acidic residues" evidence="1">
    <location>
        <begin position="93"/>
        <end position="105"/>
    </location>
</feature>
<feature type="region of interest" description="Disordered" evidence="1">
    <location>
        <begin position="93"/>
        <end position="112"/>
    </location>
</feature>
<reference evidence="4" key="3">
    <citation type="submission" date="2025-04" db="UniProtKB">
        <authorList>
            <consortium name="RefSeq"/>
        </authorList>
    </citation>
    <scope>IDENTIFICATION</scope>
    <source>
        <strain evidence="4">CBS 304.34</strain>
    </source>
</reference>
<keyword evidence="3" id="KW-1185">Reference proteome</keyword>
<accession>A0A6A6YAL4</accession>
<gene>
    <name evidence="2 4" type="ORF">BDZ99DRAFT_524105</name>
</gene>
<dbReference type="RefSeq" id="XP_033572826.1">
    <property type="nucleotide sequence ID" value="XM_033725859.1"/>
</dbReference>
<feature type="region of interest" description="Disordered" evidence="1">
    <location>
        <begin position="121"/>
        <end position="158"/>
    </location>
</feature>
<evidence type="ECO:0000313" key="2">
    <source>
        <dbReference type="EMBL" id="KAF2805862.1"/>
    </source>
</evidence>
<reference evidence="2 4" key="1">
    <citation type="journal article" date="2020" name="Stud. Mycol.">
        <title>101 Dothideomycetes genomes: a test case for predicting lifestyles and emergence of pathogens.</title>
        <authorList>
            <person name="Haridas S."/>
            <person name="Albert R."/>
            <person name="Binder M."/>
            <person name="Bloem J."/>
            <person name="Labutti K."/>
            <person name="Salamov A."/>
            <person name="Andreopoulos B."/>
            <person name="Baker S."/>
            <person name="Barry K."/>
            <person name="Bills G."/>
            <person name="Bluhm B."/>
            <person name="Cannon C."/>
            <person name="Castanera R."/>
            <person name="Culley D."/>
            <person name="Daum C."/>
            <person name="Ezra D."/>
            <person name="Gonzalez J."/>
            <person name="Henrissat B."/>
            <person name="Kuo A."/>
            <person name="Liang C."/>
            <person name="Lipzen A."/>
            <person name="Lutzoni F."/>
            <person name="Magnuson J."/>
            <person name="Mondo S."/>
            <person name="Nolan M."/>
            <person name="Ohm R."/>
            <person name="Pangilinan J."/>
            <person name="Park H.-J."/>
            <person name="Ramirez L."/>
            <person name="Alfaro M."/>
            <person name="Sun H."/>
            <person name="Tritt A."/>
            <person name="Yoshinaga Y."/>
            <person name="Zwiers L.-H."/>
            <person name="Turgeon B."/>
            <person name="Goodwin S."/>
            <person name="Spatafora J."/>
            <person name="Crous P."/>
            <person name="Grigoriev I."/>
        </authorList>
    </citation>
    <scope>NUCLEOTIDE SEQUENCE</scope>
    <source>
        <strain evidence="2 4">CBS 304.34</strain>
    </source>
</reference>
<evidence type="ECO:0000256" key="1">
    <source>
        <dbReference type="SAM" id="MobiDB-lite"/>
    </source>
</evidence>
<organism evidence="2">
    <name type="scientific">Mytilinidion resinicola</name>
    <dbReference type="NCBI Taxonomy" id="574789"/>
    <lineage>
        <taxon>Eukaryota</taxon>
        <taxon>Fungi</taxon>
        <taxon>Dikarya</taxon>
        <taxon>Ascomycota</taxon>
        <taxon>Pezizomycotina</taxon>
        <taxon>Dothideomycetes</taxon>
        <taxon>Pleosporomycetidae</taxon>
        <taxon>Mytilinidiales</taxon>
        <taxon>Mytilinidiaceae</taxon>
        <taxon>Mytilinidion</taxon>
    </lineage>
</organism>
<protein>
    <submittedName>
        <fullName evidence="2 4">Uncharacterized protein</fullName>
    </submittedName>
</protein>
<feature type="compositionally biased region" description="Basic and acidic residues" evidence="1">
    <location>
        <begin position="121"/>
        <end position="132"/>
    </location>
</feature>
<dbReference type="GeneID" id="54466752"/>
<reference evidence="4" key="2">
    <citation type="submission" date="2020-04" db="EMBL/GenBank/DDBJ databases">
        <authorList>
            <consortium name="NCBI Genome Project"/>
        </authorList>
    </citation>
    <scope>NUCLEOTIDE SEQUENCE</scope>
    <source>
        <strain evidence="4">CBS 304.34</strain>
    </source>
</reference>
<dbReference type="Proteomes" id="UP000504636">
    <property type="component" value="Unplaced"/>
</dbReference>
<evidence type="ECO:0000313" key="3">
    <source>
        <dbReference type="Proteomes" id="UP000504636"/>
    </source>
</evidence>
<feature type="compositionally biased region" description="Polar residues" evidence="1">
    <location>
        <begin position="259"/>
        <end position="268"/>
    </location>
</feature>
<dbReference type="EMBL" id="MU003708">
    <property type="protein sequence ID" value="KAF2805862.1"/>
    <property type="molecule type" value="Genomic_DNA"/>
</dbReference>
<feature type="region of interest" description="Disordered" evidence="1">
    <location>
        <begin position="241"/>
        <end position="268"/>
    </location>
</feature>
<name>A0A6A6YAL4_9PEZI</name>